<evidence type="ECO:0000313" key="9">
    <source>
        <dbReference type="EMBL" id="SMN20715.1"/>
    </source>
</evidence>
<organism evidence="9 10">
    <name type="scientific">Maudiozyma saulgeensis</name>
    <dbReference type="NCBI Taxonomy" id="1789683"/>
    <lineage>
        <taxon>Eukaryota</taxon>
        <taxon>Fungi</taxon>
        <taxon>Dikarya</taxon>
        <taxon>Ascomycota</taxon>
        <taxon>Saccharomycotina</taxon>
        <taxon>Saccharomycetes</taxon>
        <taxon>Saccharomycetales</taxon>
        <taxon>Saccharomycetaceae</taxon>
        <taxon>Maudiozyma</taxon>
    </lineage>
</organism>
<dbReference type="GO" id="GO:0030134">
    <property type="term" value="C:COPII-coated ER to Golgi transport vesicle"/>
    <property type="evidence" value="ECO:0007669"/>
    <property type="project" value="TreeGrafter"/>
</dbReference>
<proteinExistence type="inferred from homology"/>
<dbReference type="Proteomes" id="UP000196158">
    <property type="component" value="Unassembled WGS sequence"/>
</dbReference>
<sequence length="413" mass="47183">MLVKKSTLLSVDAFSRAEEDVRIRTRTGAFVTVGCFVVTAILILNEWFQFHTIVTRPTLVMDRERNVKLELNLDITFPHISCDILNFDIIDDSGYLQYDDDILAGNGFVKIRLDGSGKELETMDYRLKDQTAQYPIDDANYCGSCYDALDQSHNTDEGIKLEDRVCCQTCEDVRQAYMKKGWTIFDGKSIEQCDKEGFHEKINKHINEGCRVKGTTFLNRIGGNIHFVPGEAFQNVNGHYHDTQLYDIKTQLNFNHIINHLSFGKPVQNKQESLRSLKLETNPLDGTQVLRRHDTHSRVFTYFAKIVPTRYEYMDGIVVETAQFSTKFQEKPINGGKAFDDPKIKFQRGGIPGLFIYLDMSPLKVINREQHAISWSGFLLNCVTSIGGILAVGTILDKILYKTQRTFFNGKKE</sequence>
<dbReference type="GO" id="GO:0033116">
    <property type="term" value="C:endoplasmic reticulum-Golgi intermediate compartment membrane"/>
    <property type="evidence" value="ECO:0007669"/>
    <property type="project" value="UniProtKB-SubCell"/>
</dbReference>
<keyword evidence="6" id="KW-0333">Golgi apparatus</keyword>
<keyword evidence="6" id="KW-0931">ER-Golgi transport</keyword>
<keyword evidence="4 6" id="KW-1133">Transmembrane helix</keyword>
<dbReference type="GO" id="GO:0000139">
    <property type="term" value="C:Golgi membrane"/>
    <property type="evidence" value="ECO:0007669"/>
    <property type="project" value="UniProtKB-SubCell"/>
</dbReference>
<dbReference type="Pfam" id="PF13850">
    <property type="entry name" value="ERGIC_N"/>
    <property type="match status" value="1"/>
</dbReference>
<dbReference type="OrthoDB" id="270930at2759"/>
<feature type="domain" description="Endoplasmic reticulum vesicle transporter C-terminal" evidence="7">
    <location>
        <begin position="145"/>
        <end position="397"/>
    </location>
</feature>
<dbReference type="InterPro" id="IPR045888">
    <property type="entry name" value="Erv"/>
</dbReference>
<evidence type="ECO:0000256" key="4">
    <source>
        <dbReference type="ARBA" id="ARBA00022989"/>
    </source>
</evidence>
<keyword evidence="6" id="KW-0813">Transport</keyword>
<evidence type="ECO:0000256" key="6">
    <source>
        <dbReference type="RuleBase" id="RU369013"/>
    </source>
</evidence>
<keyword evidence="3 6" id="KW-0812">Transmembrane</keyword>
<keyword evidence="6" id="KW-0256">Endoplasmic reticulum</keyword>
<feature type="transmembrane region" description="Helical" evidence="6">
    <location>
        <begin position="372"/>
        <end position="396"/>
    </location>
</feature>
<reference evidence="9 10" key="1">
    <citation type="submission" date="2017-04" db="EMBL/GenBank/DDBJ databases">
        <authorList>
            <person name="Afonso C.L."/>
            <person name="Miller P.J."/>
            <person name="Scott M.A."/>
            <person name="Spackman E."/>
            <person name="Goraichik I."/>
            <person name="Dimitrov K.M."/>
            <person name="Suarez D.L."/>
            <person name="Swayne D.E."/>
        </authorList>
    </citation>
    <scope>NUCLEOTIDE SEQUENCE [LARGE SCALE GENOMIC DNA]</scope>
</reference>
<evidence type="ECO:0000256" key="2">
    <source>
        <dbReference type="ARBA" id="ARBA00005648"/>
    </source>
</evidence>
<evidence type="ECO:0000256" key="1">
    <source>
        <dbReference type="ARBA" id="ARBA00004141"/>
    </source>
</evidence>
<evidence type="ECO:0000256" key="5">
    <source>
        <dbReference type="ARBA" id="ARBA00023136"/>
    </source>
</evidence>
<dbReference type="AlphaFoldDB" id="A0A1X7R4Z4"/>
<feature type="domain" description="Endoplasmic reticulum vesicle transporter N-terminal" evidence="8">
    <location>
        <begin position="9"/>
        <end position="96"/>
    </location>
</feature>
<name>A0A1X7R4Z4_9SACH</name>
<dbReference type="GO" id="GO:0006888">
    <property type="term" value="P:endoplasmic reticulum to Golgi vesicle-mediated transport"/>
    <property type="evidence" value="ECO:0007669"/>
    <property type="project" value="UniProtKB-UniRule"/>
</dbReference>
<keyword evidence="10" id="KW-1185">Reference proteome</keyword>
<dbReference type="GO" id="GO:0006890">
    <property type="term" value="P:retrograde vesicle-mediated transport, Golgi to endoplasmic reticulum"/>
    <property type="evidence" value="ECO:0007669"/>
    <property type="project" value="TreeGrafter"/>
</dbReference>
<comment type="subcellular location">
    <subcellularLocation>
        <location evidence="6">Endoplasmic reticulum membrane</location>
        <topology evidence="6">Multi-pass membrane protein</topology>
    </subcellularLocation>
    <subcellularLocation>
        <location evidence="6">Endoplasmic reticulum-Golgi intermediate compartment membrane</location>
        <topology evidence="6">Multi-pass membrane protein</topology>
    </subcellularLocation>
    <subcellularLocation>
        <location evidence="6">Golgi apparatus membrane</location>
        <topology evidence="6">Multi-pass membrane protein</topology>
    </subcellularLocation>
    <subcellularLocation>
        <location evidence="1">Membrane</location>
        <topology evidence="1">Multi-pass membrane protein</topology>
    </subcellularLocation>
</comment>
<keyword evidence="5 6" id="KW-0472">Membrane</keyword>
<accession>A0A1X7R4Z4</accession>
<dbReference type="PANTHER" id="PTHR10984:SF25">
    <property type="entry name" value="ENDOPLASMIC RETICULUM-GOLGI INTERMEDIATE COMPARTMENT PROTEIN 3"/>
    <property type="match status" value="1"/>
</dbReference>
<dbReference type="EMBL" id="FXLY01000006">
    <property type="protein sequence ID" value="SMN20715.1"/>
    <property type="molecule type" value="Genomic_DNA"/>
</dbReference>
<evidence type="ECO:0000256" key="3">
    <source>
        <dbReference type="ARBA" id="ARBA00022692"/>
    </source>
</evidence>
<evidence type="ECO:0000259" key="8">
    <source>
        <dbReference type="Pfam" id="PF13850"/>
    </source>
</evidence>
<dbReference type="PANTHER" id="PTHR10984">
    <property type="entry name" value="ENDOPLASMIC RETICULUM-GOLGI INTERMEDIATE COMPARTMENT PROTEIN"/>
    <property type="match status" value="1"/>
</dbReference>
<feature type="transmembrane region" description="Helical" evidence="6">
    <location>
        <begin position="29"/>
        <end position="48"/>
    </location>
</feature>
<evidence type="ECO:0000313" key="10">
    <source>
        <dbReference type="Proteomes" id="UP000196158"/>
    </source>
</evidence>
<dbReference type="STRING" id="1789683.A0A1X7R4Z4"/>
<gene>
    <name evidence="9" type="ORF">KASA_0M01067G</name>
</gene>
<protein>
    <recommendedName>
        <fullName evidence="6">Endoplasmic reticulum-Golgi intermediate compartment protein</fullName>
    </recommendedName>
</protein>
<dbReference type="GO" id="GO:0005789">
    <property type="term" value="C:endoplasmic reticulum membrane"/>
    <property type="evidence" value="ECO:0007669"/>
    <property type="project" value="UniProtKB-SubCell"/>
</dbReference>
<comment type="similarity">
    <text evidence="2 6">Belongs to the ERGIC family.</text>
</comment>
<evidence type="ECO:0000259" key="7">
    <source>
        <dbReference type="Pfam" id="PF07970"/>
    </source>
</evidence>
<dbReference type="InterPro" id="IPR039542">
    <property type="entry name" value="Erv_N"/>
</dbReference>
<comment type="function">
    <text evidence="6">Plays a role in transport between endoplasmic reticulum and Golgi.</text>
</comment>
<dbReference type="InterPro" id="IPR012936">
    <property type="entry name" value="Erv_C"/>
</dbReference>
<dbReference type="Pfam" id="PF07970">
    <property type="entry name" value="COPIIcoated_ERV"/>
    <property type="match status" value="1"/>
</dbReference>